<evidence type="ECO:0000313" key="3">
    <source>
        <dbReference type="EMBL" id="KMZ81372.1"/>
    </source>
</evidence>
<evidence type="ECO:0000256" key="1">
    <source>
        <dbReference type="ARBA" id="ARBA00049360"/>
    </source>
</evidence>
<dbReference type="Gene3D" id="3.30.420.40">
    <property type="match status" value="2"/>
</dbReference>
<comment type="catalytic activity">
    <reaction evidence="1">
        <text>ATP + H2O = ADP + phosphate + H(+)</text>
        <dbReference type="Rhea" id="RHEA:13065"/>
        <dbReference type="ChEBI" id="CHEBI:15377"/>
        <dbReference type="ChEBI" id="CHEBI:15378"/>
        <dbReference type="ChEBI" id="CHEBI:30616"/>
        <dbReference type="ChEBI" id="CHEBI:43474"/>
        <dbReference type="ChEBI" id="CHEBI:456216"/>
    </reaction>
</comment>
<proteinExistence type="inferred from homology"/>
<dbReference type="SUPFAM" id="SSF53067">
    <property type="entry name" value="Actin-like ATPase domain"/>
    <property type="match status" value="2"/>
</dbReference>
<protein>
    <submittedName>
        <fullName evidence="3">Actin-like protein</fullName>
    </submittedName>
</protein>
<reference evidence="3 4" key="1">
    <citation type="submission" date="2011-08" db="EMBL/GenBank/DDBJ databases">
        <title>The Genome Sequence of Plasmodium vivax India VII.</title>
        <authorList>
            <consortium name="The Broad Institute Genome Sequencing Platform"/>
            <consortium name="The Broad Institute Genome Sequencing Center for Infectious Disease"/>
            <person name="Neafsey D."/>
            <person name="Carlton J."/>
            <person name="Barnwell J."/>
            <person name="Collins W."/>
            <person name="Escalante A."/>
            <person name="Mullikin J."/>
            <person name="Saul A."/>
            <person name="Guigo R."/>
            <person name="Camara F."/>
            <person name="Young S.K."/>
            <person name="Zeng Q."/>
            <person name="Gargeya S."/>
            <person name="Fitzgerald M."/>
            <person name="Haas B."/>
            <person name="Abouelleil A."/>
            <person name="Alvarado L."/>
            <person name="Arachchi H.M."/>
            <person name="Berlin A."/>
            <person name="Brown A."/>
            <person name="Chapman S.B."/>
            <person name="Chen Z."/>
            <person name="Dunbar C."/>
            <person name="Freedman E."/>
            <person name="Gearin G."/>
            <person name="Gellesch M."/>
            <person name="Goldberg J."/>
            <person name="Griggs A."/>
            <person name="Gujja S."/>
            <person name="Heiman D."/>
            <person name="Howarth C."/>
            <person name="Larson L."/>
            <person name="Lui A."/>
            <person name="MacDonald P.J.P."/>
            <person name="Montmayeur A."/>
            <person name="Murphy C."/>
            <person name="Neiman D."/>
            <person name="Pearson M."/>
            <person name="Priest M."/>
            <person name="Roberts A."/>
            <person name="Saif S."/>
            <person name="Shea T."/>
            <person name="Shenoy N."/>
            <person name="Sisk P."/>
            <person name="Stolte C."/>
            <person name="Sykes S."/>
            <person name="Wortman J."/>
            <person name="Nusbaum C."/>
            <person name="Birren B."/>
        </authorList>
    </citation>
    <scope>NUCLEOTIDE SEQUENCE [LARGE SCALE GENOMIC DNA]</scope>
    <source>
        <strain evidence="3 4">India VII</strain>
    </source>
</reference>
<dbReference type="PANTHER" id="PTHR11937">
    <property type="entry name" value="ACTIN"/>
    <property type="match status" value="1"/>
</dbReference>
<name>A0A0J9SHC1_PLAVI</name>
<accession>A0A0J9SHC1</accession>
<dbReference type="Proteomes" id="UP000053562">
    <property type="component" value="Unassembled WGS sequence"/>
</dbReference>
<dbReference type="EMBL" id="KQ234247">
    <property type="protein sequence ID" value="KMZ81372.1"/>
    <property type="molecule type" value="Genomic_DNA"/>
</dbReference>
<evidence type="ECO:0000256" key="2">
    <source>
        <dbReference type="RuleBase" id="RU000487"/>
    </source>
</evidence>
<dbReference type="Pfam" id="PF00022">
    <property type="entry name" value="Actin"/>
    <property type="match status" value="1"/>
</dbReference>
<dbReference type="SMART" id="SM00268">
    <property type="entry name" value="ACTIN"/>
    <property type="match status" value="1"/>
</dbReference>
<organism evidence="3 4">
    <name type="scientific">Plasmodium vivax India VII</name>
    <dbReference type="NCBI Taxonomy" id="1077284"/>
    <lineage>
        <taxon>Eukaryota</taxon>
        <taxon>Sar</taxon>
        <taxon>Alveolata</taxon>
        <taxon>Apicomplexa</taxon>
        <taxon>Aconoidasida</taxon>
        <taxon>Haemosporida</taxon>
        <taxon>Plasmodiidae</taxon>
        <taxon>Plasmodium</taxon>
        <taxon>Plasmodium (Plasmodium)</taxon>
    </lineage>
</organism>
<dbReference type="AlphaFoldDB" id="A0A0J9SHC1"/>
<gene>
    <name evidence="3" type="ORF">PVIIG_02799</name>
</gene>
<comment type="similarity">
    <text evidence="2">Belongs to the actin family.</text>
</comment>
<dbReference type="OrthoDB" id="421448at2759"/>
<evidence type="ECO:0000313" key="4">
    <source>
        <dbReference type="Proteomes" id="UP000053562"/>
    </source>
</evidence>
<dbReference type="InterPro" id="IPR004000">
    <property type="entry name" value="Actin"/>
</dbReference>
<sequence>MKGPGRGRKTPTYSPITESLYLKLKDPLGPHVNLSNSLPSSEKKKKLHKRISFSSFSNTTCSDIQKLSSYLPIENNIILVTLGNYSFKVGLINKYDVKLQSLRVPQMEVIEPWKQLGYAHPPYQNYEIVEECLFHCFSNVYKINLKDKDLFIPFSSTNSTHDFSTLGDILFDTFQVQSVTFREPSFLSSLIILENLAKERQERQHGREALLYRDDQKDSSTPCNHTGDAVAMGGEKIKGELNAPRKKILGREPYPEECLANLHALNLFNFTAILVNIGSTKTTCTPVINGIPLPDLTSTYPIGGYDIDNQIYDEMKENQICQKDISMEAAKIAKEKRVFTPKSREDCGYLSLLYDQTPRNYLVSSFDLHFNKISSSAVASTEIFFSPSHLGNYLKTESYTQLHRYDVDEGFRLSGSPSWVPNLTVGESSPSCISKWTVGESSPSCISKSTVRESSPSCISKWTARESPPSWKASLSAALTQSTLPCVIYDTIQKCPIDTRKELFENIYLTGGSSIIRGFRERLQNELYDFVKRKNFYSNVCINVHAMRRRTLQKYATYSGAHYFLELFDYHNYKITRGDYQECGDSVLERLSLQGGLLF</sequence>
<dbReference type="InterPro" id="IPR043129">
    <property type="entry name" value="ATPase_NBD"/>
</dbReference>